<keyword evidence="1" id="KW-0378">Hydrolase</keyword>
<evidence type="ECO:0000313" key="2">
    <source>
        <dbReference type="Proteomes" id="UP001214553"/>
    </source>
</evidence>
<name>A0ABY8BZ99_9MICO</name>
<organism evidence="1 2">
    <name type="scientific">Microbacterium horticulturae</name>
    <dbReference type="NCBI Taxonomy" id="3028316"/>
    <lineage>
        <taxon>Bacteria</taxon>
        <taxon>Bacillati</taxon>
        <taxon>Actinomycetota</taxon>
        <taxon>Actinomycetes</taxon>
        <taxon>Micrococcales</taxon>
        <taxon>Microbacteriaceae</taxon>
        <taxon>Microbacterium</taxon>
    </lineage>
</organism>
<gene>
    <name evidence="1" type="ORF">PU630_02905</name>
</gene>
<dbReference type="SUPFAM" id="SSF50630">
    <property type="entry name" value="Acid proteases"/>
    <property type="match status" value="2"/>
</dbReference>
<dbReference type="GO" id="GO:0006508">
    <property type="term" value="P:proteolysis"/>
    <property type="evidence" value="ECO:0007669"/>
    <property type="project" value="UniProtKB-KW"/>
</dbReference>
<keyword evidence="2" id="KW-1185">Reference proteome</keyword>
<reference evidence="1 2" key="1">
    <citation type="submission" date="2023-03" db="EMBL/GenBank/DDBJ databases">
        <title>Genome sequence of Microbacterium sp. KACC 23027.</title>
        <authorList>
            <person name="Kim S."/>
            <person name="Heo J."/>
            <person name="Kwon S.-W."/>
        </authorList>
    </citation>
    <scope>NUCLEOTIDE SEQUENCE [LARGE SCALE GENOMIC DNA]</scope>
    <source>
        <strain evidence="1 2">KACC 23027</strain>
    </source>
</reference>
<evidence type="ECO:0000313" key="1">
    <source>
        <dbReference type="EMBL" id="WEG09534.1"/>
    </source>
</evidence>
<accession>A0ABY8BZ99</accession>
<dbReference type="EMBL" id="CP119108">
    <property type="protein sequence ID" value="WEG09534.1"/>
    <property type="molecule type" value="Genomic_DNA"/>
</dbReference>
<dbReference type="Pfam" id="PF13650">
    <property type="entry name" value="Asp_protease_2"/>
    <property type="match status" value="1"/>
</dbReference>
<dbReference type="InterPro" id="IPR021109">
    <property type="entry name" value="Peptidase_aspartic_dom_sf"/>
</dbReference>
<proteinExistence type="predicted"/>
<dbReference type="GO" id="GO:0008233">
    <property type="term" value="F:peptidase activity"/>
    <property type="evidence" value="ECO:0007669"/>
    <property type="project" value="UniProtKB-KW"/>
</dbReference>
<dbReference type="PROSITE" id="PS00141">
    <property type="entry name" value="ASP_PROTEASE"/>
    <property type="match status" value="1"/>
</dbReference>
<protein>
    <submittedName>
        <fullName evidence="1">Aspartyl protease family protein</fullName>
    </submittedName>
</protein>
<sequence>MGSVPLTIRADDDPGTALLYVVAAVDGVEQEFLLDTGAARSHLPRSAQTEHWAIDVPDPQSRGVFGSSATGPQARVPDITLGPIVAHDVVVDVSDDGPAILGVDVLAGHRIGVRLSAHALQIDEQAAIDRWRPLQLSSRGHPLLKVVWDATTAVAVWDTGASTTVVDAGLAAAFPGIFPATGTTSGTDVNGQEGSAGMVRVSPCRIGGRGFAVSTAATVPLAGLEREGDPAFTIIIGRPLIAQADWVFDFRARMWGYLDRV</sequence>
<dbReference type="Gene3D" id="2.40.70.10">
    <property type="entry name" value="Acid Proteases"/>
    <property type="match status" value="2"/>
</dbReference>
<dbReference type="Proteomes" id="UP001214553">
    <property type="component" value="Chromosome"/>
</dbReference>
<dbReference type="InterPro" id="IPR001969">
    <property type="entry name" value="Aspartic_peptidase_AS"/>
</dbReference>
<dbReference type="RefSeq" id="WP_275278858.1">
    <property type="nucleotide sequence ID" value="NZ_CP119108.1"/>
</dbReference>
<keyword evidence="1" id="KW-0645">Protease</keyword>